<protein>
    <recommendedName>
        <fullName evidence="2">chitin synthase</fullName>
        <ecNumber evidence="2">2.4.1.16</ecNumber>
    </recommendedName>
</protein>
<evidence type="ECO:0000256" key="9">
    <source>
        <dbReference type="ARBA" id="ARBA00023136"/>
    </source>
</evidence>
<dbReference type="Pfam" id="PF23000">
    <property type="entry name" value="ChitinSynthase_IV_N"/>
    <property type="match status" value="1"/>
</dbReference>
<dbReference type="FunFam" id="3.90.550.10:FF:000139">
    <property type="entry name" value="Chitin synthase 8"/>
    <property type="match status" value="1"/>
</dbReference>
<dbReference type="GO" id="GO:0006031">
    <property type="term" value="P:chitin biosynthetic process"/>
    <property type="evidence" value="ECO:0007669"/>
    <property type="project" value="TreeGrafter"/>
</dbReference>
<feature type="region of interest" description="Disordered" evidence="14">
    <location>
        <begin position="222"/>
        <end position="320"/>
    </location>
</feature>
<feature type="domain" description="Chitin synthase chs-1/2 N-terminal putative transporter" evidence="16">
    <location>
        <begin position="105"/>
        <end position="224"/>
    </location>
</feature>
<keyword evidence="7 15" id="KW-1133">Transmembrane helix</keyword>
<evidence type="ECO:0000256" key="15">
    <source>
        <dbReference type="SAM" id="Phobius"/>
    </source>
</evidence>
<feature type="transmembrane region" description="Helical" evidence="15">
    <location>
        <begin position="162"/>
        <end position="184"/>
    </location>
</feature>
<feature type="transmembrane region" description="Helical" evidence="15">
    <location>
        <begin position="555"/>
        <end position="574"/>
    </location>
</feature>
<evidence type="ECO:0000313" key="17">
    <source>
        <dbReference type="EMBL" id="VDH95454.1"/>
    </source>
</evidence>
<feature type="transmembrane region" description="Helical" evidence="15">
    <location>
        <begin position="1325"/>
        <end position="1344"/>
    </location>
</feature>
<keyword evidence="4 17" id="KW-0328">Glycosyltransferase</keyword>
<keyword evidence="3" id="KW-1003">Cell membrane</keyword>
<feature type="transmembrane region" description="Helical" evidence="15">
    <location>
        <begin position="1364"/>
        <end position="1388"/>
    </location>
</feature>
<evidence type="ECO:0000256" key="1">
    <source>
        <dbReference type="ARBA" id="ARBA00004651"/>
    </source>
</evidence>
<dbReference type="Pfam" id="PF03142">
    <property type="entry name" value="Chitin_synth_2"/>
    <property type="match status" value="1"/>
</dbReference>
<keyword evidence="18" id="KW-1185">Reference proteome</keyword>
<accession>A0A8B6BV90</accession>
<dbReference type="InterPro" id="IPR029044">
    <property type="entry name" value="Nucleotide-diphossugar_trans"/>
</dbReference>
<evidence type="ECO:0000259" key="16">
    <source>
        <dbReference type="Pfam" id="PF23000"/>
    </source>
</evidence>
<feature type="transmembrane region" description="Helical" evidence="15">
    <location>
        <begin position="1013"/>
        <end position="1035"/>
    </location>
</feature>
<comment type="caution">
    <text evidence="17">The sequence shown here is derived from an EMBL/GenBank/DDBJ whole genome shotgun (WGS) entry which is preliminary data.</text>
</comment>
<feature type="transmembrane region" description="Helical" evidence="15">
    <location>
        <begin position="410"/>
        <end position="431"/>
    </location>
</feature>
<feature type="region of interest" description="Disordered" evidence="14">
    <location>
        <begin position="1"/>
        <end position="21"/>
    </location>
</feature>
<feature type="compositionally biased region" description="Basic and acidic residues" evidence="14">
    <location>
        <begin position="1"/>
        <end position="12"/>
    </location>
</feature>
<evidence type="ECO:0000256" key="8">
    <source>
        <dbReference type="ARBA" id="ARBA00023054"/>
    </source>
</evidence>
<evidence type="ECO:0000256" key="5">
    <source>
        <dbReference type="ARBA" id="ARBA00022679"/>
    </source>
</evidence>
<feature type="transmembrane region" description="Helical" evidence="15">
    <location>
        <begin position="501"/>
        <end position="522"/>
    </location>
</feature>
<feature type="transmembrane region" description="Helical" evidence="15">
    <location>
        <begin position="1102"/>
        <end position="1121"/>
    </location>
</feature>
<evidence type="ECO:0000256" key="13">
    <source>
        <dbReference type="SAM" id="Coils"/>
    </source>
</evidence>
<dbReference type="Proteomes" id="UP000596742">
    <property type="component" value="Unassembled WGS sequence"/>
</dbReference>
<dbReference type="Gene3D" id="3.90.550.10">
    <property type="entry name" value="Spore Coat Polysaccharide Biosynthesis Protein SpsA, Chain A"/>
    <property type="match status" value="1"/>
</dbReference>
<feature type="region of interest" description="Disordered" evidence="14">
    <location>
        <begin position="1508"/>
        <end position="1536"/>
    </location>
</feature>
<dbReference type="GO" id="GO:0005886">
    <property type="term" value="C:plasma membrane"/>
    <property type="evidence" value="ECO:0007669"/>
    <property type="project" value="UniProtKB-SubCell"/>
</dbReference>
<keyword evidence="5 17" id="KW-0808">Transferase</keyword>
<feature type="transmembrane region" description="Helical" evidence="15">
    <location>
        <begin position="471"/>
        <end position="489"/>
    </location>
</feature>
<feature type="coiled-coil region" evidence="13">
    <location>
        <begin position="1448"/>
        <end position="1475"/>
    </location>
</feature>
<feature type="compositionally biased region" description="Low complexity" evidence="14">
    <location>
        <begin position="248"/>
        <end position="258"/>
    </location>
</feature>
<keyword evidence="9 15" id="KW-0472">Membrane</keyword>
<dbReference type="PANTHER" id="PTHR22914:SF42">
    <property type="entry name" value="CHITIN SYNTHASE"/>
    <property type="match status" value="1"/>
</dbReference>
<evidence type="ECO:0000256" key="12">
    <source>
        <dbReference type="ARBA" id="ARBA00048014"/>
    </source>
</evidence>
<evidence type="ECO:0000256" key="4">
    <source>
        <dbReference type="ARBA" id="ARBA00022676"/>
    </source>
</evidence>
<evidence type="ECO:0000256" key="14">
    <source>
        <dbReference type="SAM" id="MobiDB-lite"/>
    </source>
</evidence>
<dbReference type="EC" id="2.4.1.16" evidence="2"/>
<evidence type="ECO:0000256" key="10">
    <source>
        <dbReference type="ARBA" id="ARBA00023180"/>
    </source>
</evidence>
<dbReference type="PANTHER" id="PTHR22914">
    <property type="entry name" value="CHITIN SYNTHASE"/>
    <property type="match status" value="1"/>
</dbReference>
<feature type="region of interest" description="Disordered" evidence="14">
    <location>
        <begin position="1192"/>
        <end position="1245"/>
    </location>
</feature>
<evidence type="ECO:0000313" key="18">
    <source>
        <dbReference type="Proteomes" id="UP000596742"/>
    </source>
</evidence>
<feature type="transmembrane region" description="Helical" evidence="15">
    <location>
        <begin position="56"/>
        <end position="79"/>
    </location>
</feature>
<dbReference type="EMBL" id="UYJE01000691">
    <property type="protein sequence ID" value="VDH95454.1"/>
    <property type="molecule type" value="Genomic_DNA"/>
</dbReference>
<feature type="transmembrane region" description="Helical" evidence="15">
    <location>
        <begin position="586"/>
        <end position="604"/>
    </location>
</feature>
<sequence>MAETPDGKKDTPPRISNPEVLDRIIKENGENKEDHKEYDMKESVCPPPEKILKVGFAIFLCIVVFGSGFIGRITLHILIWHINPPIESTISAINTLGGLLEPNCSTCVNETSCTRYTDSTAVDESWIWALFLVMIAPYFLTFISTLFRIFFKSNKAINWKVLLALVLIETLHSIGLSILGFIVLPAFDPTSASVVYLAAGVGPPILDFFDKVANKLTAKSSKTAKLQNDNASESETQNPQPTDSTEAGTQNQNQTNGTETDMQLDGSKTIIKKHKSPNESKTETNDQNNTIESETKDPQNTHVKHSTNEHNVNSQKSSPDKAKESTFKCLLCDETSALSFTLPFTGFALQVAGIVLLTLYIKIGSIYVLFVISVVLISIKYWENFITMGTEGSSWFRQLKRELHIGRTKTSCIVSLLKMLITFFAVIGIFTSRGTDSMSALKALFNNGITTINTVFGEQQLGSNPICQTQVPFLATIICIICEYLCYKTSKTVCVINCQRFGFSFPLLILPIAVPAVIGGLMHQPDILKLDSCDVLFSDWCIKENGRLFENCKELIIAFLMLYISIIFITRHVWQSNGRKNGETARIFISPFYCGLFPELSLLLNRRRNDDEYNIVHCNKQTEPNEKQNKRKKLYACCATMWHETGIEMKQLLTSILRLDRKQCINKFLKEEITEDVETFDLEAHVFFDDAFQPEKDNKKEINIYVKTFIRVLSEACSRVYEQQMESSEGLMFKTPYGGRIEWMLPGGNKLFVHLKDNEKIRNKKRWSQVMYMMYILKWKMLKEYGNEGIQEAAENTFLLALDGDVDFQPEAVLSLMRRLEKNEKVGAACGRIHPIGKGPMVWYQQFEYAISHWLQKATEHVIGCVLCSPGCFSLFRGSAILNHDVLETYTTIAEEARHCLQYDQGEDRWLCTLLLQKGWKIEYCAESDSYTFAPESFNEFYNQRRRWTPSTMANILEIIQDWRNVTESNENISFLYIVYQVFLFVSTILTPGTIFMIILGALIVGFETIPPWLALILNLLPVVVFILMCLYASSQRQLQMAAVLSCIYVIVMVVVMIGVVRDAILEGLCSTTTIFIIFVAGVFVVSALLHPKEFFCLIPGLLYFLAIPSMSMLMFLYSLGNLHVTSWGTRETKTETVKIEKPKSKPEKEETGYFCSLGKFVSCLFCPSNDYTKDEFLYSNLVNEMKRIVHKEEGTQNNESTATNKTSSENNETQENLKSDDTTVKVRPDVDQDKDELGKTEDDNLMNEKKKTKIDKSAKRTNLEDVYCLCVDEGLQKINKDESKFWRKLIKKYLQPFDKKEPHIQEREKRLAGELVELRNSVCLFVYLLNGILVTVMFGLTQVNTFKSSLTAEFSCGGKDISVVPIAILFSAVFGILLLIQFLCMLYHRFSTLVHITANTDLRSTEDEHITEIMQKIADIATTRMKEKQEVLSDKSKIGVDIKRSVLQTEEKQYKNLKDMMDKNKEKLKAIQGSLYLKHQSMKEKWQLFLKEPKLKDIVTQAVVASKMQTKVHPESPNKSSEPKHNQEVGSDCNI</sequence>
<evidence type="ECO:0000256" key="7">
    <source>
        <dbReference type="ARBA" id="ARBA00022989"/>
    </source>
</evidence>
<dbReference type="SUPFAM" id="SSF53448">
    <property type="entry name" value="Nucleotide-diphospho-sugar transferases"/>
    <property type="match status" value="1"/>
</dbReference>
<feature type="transmembrane region" description="Helical" evidence="15">
    <location>
        <begin position="1041"/>
        <end position="1061"/>
    </location>
</feature>
<feature type="compositionally biased region" description="Basic and acidic residues" evidence="14">
    <location>
        <begin position="1513"/>
        <end position="1528"/>
    </location>
</feature>
<dbReference type="CDD" id="cd04190">
    <property type="entry name" value="Chitin_synth_C"/>
    <property type="match status" value="1"/>
</dbReference>
<feature type="transmembrane region" description="Helical" evidence="15">
    <location>
        <begin position="975"/>
        <end position="1006"/>
    </location>
</feature>
<keyword evidence="6 15" id="KW-0812">Transmembrane</keyword>
<feature type="compositionally biased region" description="Polar residues" evidence="14">
    <location>
        <begin position="222"/>
        <end position="247"/>
    </location>
</feature>
<gene>
    <name evidence="17" type="ORF">MGAL_10B087157</name>
</gene>
<organism evidence="17 18">
    <name type="scientific">Mytilus galloprovincialis</name>
    <name type="common">Mediterranean mussel</name>
    <dbReference type="NCBI Taxonomy" id="29158"/>
    <lineage>
        <taxon>Eukaryota</taxon>
        <taxon>Metazoa</taxon>
        <taxon>Spiralia</taxon>
        <taxon>Lophotrochozoa</taxon>
        <taxon>Mollusca</taxon>
        <taxon>Bivalvia</taxon>
        <taxon>Autobranchia</taxon>
        <taxon>Pteriomorphia</taxon>
        <taxon>Mytilida</taxon>
        <taxon>Mytiloidea</taxon>
        <taxon>Mytilidae</taxon>
        <taxon>Mytilinae</taxon>
        <taxon>Mytilus</taxon>
    </lineage>
</organism>
<feature type="transmembrane region" description="Helical" evidence="15">
    <location>
        <begin position="126"/>
        <end position="150"/>
    </location>
</feature>
<comment type="subcellular location">
    <subcellularLocation>
        <location evidence="1">Cell membrane</location>
        <topology evidence="1">Multi-pass membrane protein</topology>
    </subcellularLocation>
</comment>
<comment type="catalytic activity">
    <reaction evidence="12">
        <text>[(1-&gt;4)-N-acetyl-beta-D-glucosaminyl](n) + UDP-N-acetyl-alpha-D-glucosamine = [(1-&gt;4)-N-acetyl-beta-D-glucosaminyl](n+1) + UDP + H(+)</text>
        <dbReference type="Rhea" id="RHEA:16637"/>
        <dbReference type="Rhea" id="RHEA-COMP:9593"/>
        <dbReference type="Rhea" id="RHEA-COMP:9595"/>
        <dbReference type="ChEBI" id="CHEBI:15378"/>
        <dbReference type="ChEBI" id="CHEBI:17029"/>
        <dbReference type="ChEBI" id="CHEBI:57705"/>
        <dbReference type="ChEBI" id="CHEBI:58223"/>
        <dbReference type="EC" id="2.4.1.16"/>
    </reaction>
</comment>
<dbReference type="OrthoDB" id="370884at2759"/>
<evidence type="ECO:0000256" key="11">
    <source>
        <dbReference type="ARBA" id="ARBA00046329"/>
    </source>
</evidence>
<dbReference type="InterPro" id="IPR004835">
    <property type="entry name" value="Chitin_synth"/>
</dbReference>
<feature type="transmembrane region" description="Helical" evidence="15">
    <location>
        <begin position="1068"/>
        <end position="1090"/>
    </location>
</feature>
<proteinExistence type="inferred from homology"/>
<dbReference type="InterPro" id="IPR055120">
    <property type="entry name" value="Chs-1/2_IV_N"/>
</dbReference>
<comment type="similarity">
    <text evidence="11">Belongs to the chitin synthase family. Class IV subfamily.</text>
</comment>
<dbReference type="GO" id="GO:0004100">
    <property type="term" value="F:chitin synthase activity"/>
    <property type="evidence" value="ECO:0007669"/>
    <property type="project" value="UniProtKB-EC"/>
</dbReference>
<evidence type="ECO:0000256" key="6">
    <source>
        <dbReference type="ARBA" id="ARBA00022692"/>
    </source>
</evidence>
<feature type="compositionally biased region" description="Basic and acidic residues" evidence="14">
    <location>
        <begin position="1216"/>
        <end position="1245"/>
    </location>
</feature>
<keyword evidence="8 13" id="KW-0175">Coiled coil</keyword>
<reference evidence="17" key="1">
    <citation type="submission" date="2018-11" db="EMBL/GenBank/DDBJ databases">
        <authorList>
            <person name="Alioto T."/>
            <person name="Alioto T."/>
        </authorList>
    </citation>
    <scope>NUCLEOTIDE SEQUENCE</scope>
</reference>
<keyword evidence="10" id="KW-0325">Glycoprotein</keyword>
<evidence type="ECO:0000256" key="3">
    <source>
        <dbReference type="ARBA" id="ARBA00022475"/>
    </source>
</evidence>
<name>A0A8B6BV90_MYTGA</name>
<evidence type="ECO:0000256" key="2">
    <source>
        <dbReference type="ARBA" id="ARBA00012543"/>
    </source>
</evidence>
<feature type="compositionally biased region" description="Polar residues" evidence="14">
    <location>
        <begin position="1196"/>
        <end position="1215"/>
    </location>
</feature>